<feature type="chain" id="PRO_5016950147" evidence="3">
    <location>
        <begin position="26"/>
        <end position="544"/>
    </location>
</feature>
<dbReference type="InterPro" id="IPR001661">
    <property type="entry name" value="Glyco_hydro_37"/>
</dbReference>
<evidence type="ECO:0000256" key="3">
    <source>
        <dbReference type="SAM" id="SignalP"/>
    </source>
</evidence>
<dbReference type="NCBIfam" id="NF009773">
    <property type="entry name" value="PRK13270.1"/>
    <property type="match status" value="1"/>
</dbReference>
<gene>
    <name evidence="4" type="ORF">DFR50_102219</name>
</gene>
<dbReference type="OrthoDB" id="106887at2"/>
<evidence type="ECO:0000313" key="5">
    <source>
        <dbReference type="Proteomes" id="UP000253529"/>
    </source>
</evidence>
<evidence type="ECO:0000313" key="4">
    <source>
        <dbReference type="EMBL" id="RBP17727.1"/>
    </source>
</evidence>
<dbReference type="PANTHER" id="PTHR23403:SF1">
    <property type="entry name" value="TREHALASE"/>
    <property type="match status" value="1"/>
</dbReference>
<feature type="signal peptide" evidence="3">
    <location>
        <begin position="1"/>
        <end position="25"/>
    </location>
</feature>
<dbReference type="Gene3D" id="1.50.10.10">
    <property type="match status" value="1"/>
</dbReference>
<dbReference type="Pfam" id="PF01204">
    <property type="entry name" value="Trehalase"/>
    <property type="match status" value="1"/>
</dbReference>
<proteinExistence type="predicted"/>
<dbReference type="NCBIfam" id="NF009774">
    <property type="entry name" value="PRK13271.1"/>
    <property type="match status" value="1"/>
</dbReference>
<keyword evidence="5" id="KW-1185">Reference proteome</keyword>
<organism evidence="4 5">
    <name type="scientific">Roseiarcus fermentans</name>
    <dbReference type="NCBI Taxonomy" id="1473586"/>
    <lineage>
        <taxon>Bacteria</taxon>
        <taxon>Pseudomonadati</taxon>
        <taxon>Pseudomonadota</taxon>
        <taxon>Alphaproteobacteria</taxon>
        <taxon>Hyphomicrobiales</taxon>
        <taxon>Roseiarcaceae</taxon>
        <taxon>Roseiarcus</taxon>
    </lineage>
</organism>
<protein>
    <submittedName>
        <fullName evidence="4">Alpha,alpha-trehalase</fullName>
    </submittedName>
</protein>
<accession>A0A366FT22</accession>
<keyword evidence="1" id="KW-0378">Hydrolase</keyword>
<dbReference type="PROSITE" id="PS00927">
    <property type="entry name" value="TREHALASE_1"/>
    <property type="match status" value="1"/>
</dbReference>
<name>A0A366FT22_9HYPH</name>
<dbReference type="GO" id="GO:0004555">
    <property type="term" value="F:alpha,alpha-trehalase activity"/>
    <property type="evidence" value="ECO:0007669"/>
    <property type="project" value="InterPro"/>
</dbReference>
<dbReference type="PRINTS" id="PR00744">
    <property type="entry name" value="GLHYDRLASE37"/>
</dbReference>
<dbReference type="EMBL" id="QNRK01000002">
    <property type="protein sequence ID" value="RBP17727.1"/>
    <property type="molecule type" value="Genomic_DNA"/>
</dbReference>
<comment type="caution">
    <text evidence="4">The sequence shown here is derived from an EMBL/GenBank/DDBJ whole genome shotgun (WGS) entry which is preliminary data.</text>
</comment>
<dbReference type="Proteomes" id="UP000253529">
    <property type="component" value="Unassembled WGS sequence"/>
</dbReference>
<dbReference type="InterPro" id="IPR012341">
    <property type="entry name" value="6hp_glycosidase-like_sf"/>
</dbReference>
<dbReference type="PANTHER" id="PTHR23403">
    <property type="entry name" value="TREHALASE"/>
    <property type="match status" value="1"/>
</dbReference>
<evidence type="ECO:0000256" key="2">
    <source>
        <dbReference type="ARBA" id="ARBA00023295"/>
    </source>
</evidence>
<keyword evidence="2" id="KW-0326">Glycosidase</keyword>
<dbReference type="AlphaFoldDB" id="A0A366FT22"/>
<dbReference type="PROSITE" id="PS00928">
    <property type="entry name" value="TREHALASE_2"/>
    <property type="match status" value="1"/>
</dbReference>
<dbReference type="RefSeq" id="WP_113887677.1">
    <property type="nucleotide sequence ID" value="NZ_QNRK01000002.1"/>
</dbReference>
<keyword evidence="3" id="KW-0732">Signal</keyword>
<dbReference type="GO" id="GO:0005993">
    <property type="term" value="P:trehalose catabolic process"/>
    <property type="evidence" value="ECO:0007669"/>
    <property type="project" value="TreeGrafter"/>
</dbReference>
<sequence>MRVRRFPSARALALLLLLLSPEARADAFSTAWPAPPSIAFGDLYSAVEMSGLFADQKTFADAIPKEPPHDILAAWEREKALPDFDLRAFVDRHFSPPTRHLVAFTPRPDEGVRAYIRDTWDTLTRTPDVAEPFSSLLPLPRPYVVPGGRFSEIYYWDSYFVMLGLIEDGRADLARDMLDNIASLIARYGHMPNGNRSYYLSRSQPPFFSLMVELLAAHEGDAVFVRYLPQLQAEYDYWMDGADTLAPGSAARHVVRLADGTLFNRYWDDRAAPRDESYREDVETAKRSGRPAQDVYRDLRAGAESGWDFGSRWLADGRTLSTIRTTDIVPVDLNAAMGHLEATLATAWRLKGDPEAARRRRADADQRSEAIRRLLWNGRDGFFADYLWREGRLSDALTAATAAPLAFRIAAPEQAHAVADTIRKRLLGAGGLDTTLTETGQQWDRPNGWAPIQYLAVEGLRVYGEPDLAREIARRWIATNVASYAALGVLAEKYDVDRPPAAGAAVGRGGEYGLQVGFGWTNGVLAALMADYPDLAAEAERRNP</sequence>
<evidence type="ECO:0000256" key="1">
    <source>
        <dbReference type="ARBA" id="ARBA00022801"/>
    </source>
</evidence>
<dbReference type="SUPFAM" id="SSF48208">
    <property type="entry name" value="Six-hairpin glycosidases"/>
    <property type="match status" value="1"/>
</dbReference>
<dbReference type="InterPro" id="IPR008928">
    <property type="entry name" value="6-hairpin_glycosidase_sf"/>
</dbReference>
<dbReference type="InterPro" id="IPR018232">
    <property type="entry name" value="Glyco_hydro_37_CS"/>
</dbReference>
<reference evidence="4 5" key="1">
    <citation type="submission" date="2018-06" db="EMBL/GenBank/DDBJ databases">
        <title>Genomic Encyclopedia of Type Strains, Phase IV (KMG-IV): sequencing the most valuable type-strain genomes for metagenomic binning, comparative biology and taxonomic classification.</title>
        <authorList>
            <person name="Goeker M."/>
        </authorList>
    </citation>
    <scope>NUCLEOTIDE SEQUENCE [LARGE SCALE GENOMIC DNA]</scope>
    <source>
        <strain evidence="4 5">DSM 24875</strain>
    </source>
</reference>